<dbReference type="GO" id="GO:0003984">
    <property type="term" value="F:acetolactate synthase activity"/>
    <property type="evidence" value="ECO:0007669"/>
    <property type="project" value="TreeGrafter"/>
</dbReference>
<evidence type="ECO:0000259" key="4">
    <source>
        <dbReference type="Pfam" id="PF02775"/>
    </source>
</evidence>
<organism evidence="6 7">
    <name type="scientific">Falsiroseomonas bella</name>
    <dbReference type="NCBI Taxonomy" id="2184016"/>
    <lineage>
        <taxon>Bacteria</taxon>
        <taxon>Pseudomonadati</taxon>
        <taxon>Pseudomonadota</taxon>
        <taxon>Alphaproteobacteria</taxon>
        <taxon>Acetobacterales</taxon>
        <taxon>Roseomonadaceae</taxon>
        <taxon>Falsiroseomonas</taxon>
    </lineage>
</organism>
<dbReference type="InterPro" id="IPR011766">
    <property type="entry name" value="TPP_enzyme_TPP-bd"/>
</dbReference>
<comment type="cofactor">
    <cofactor evidence="1">
        <name>thiamine diphosphate</name>
        <dbReference type="ChEBI" id="CHEBI:58937"/>
    </cofactor>
</comment>
<dbReference type="SUPFAM" id="SSF52518">
    <property type="entry name" value="Thiamin diphosphate-binding fold (THDP-binding)"/>
    <property type="match status" value="2"/>
</dbReference>
<comment type="caution">
    <text evidence="6">The sequence shown here is derived from an EMBL/GenBank/DDBJ whole genome shotgun (WGS) entry which is preliminary data.</text>
</comment>
<dbReference type="PANTHER" id="PTHR18968:SF166">
    <property type="entry name" value="2-HYDROXYACYL-COA LYASE 2"/>
    <property type="match status" value="1"/>
</dbReference>
<dbReference type="Pfam" id="PF02776">
    <property type="entry name" value="TPP_enzyme_N"/>
    <property type="match status" value="1"/>
</dbReference>
<evidence type="ECO:0000259" key="5">
    <source>
        <dbReference type="Pfam" id="PF02776"/>
    </source>
</evidence>
<protein>
    <submittedName>
        <fullName evidence="6">Acetolactate synthase</fullName>
    </submittedName>
</protein>
<evidence type="ECO:0000256" key="3">
    <source>
        <dbReference type="ARBA" id="ARBA00023052"/>
    </source>
</evidence>
<evidence type="ECO:0000256" key="1">
    <source>
        <dbReference type="ARBA" id="ARBA00001964"/>
    </source>
</evidence>
<evidence type="ECO:0000313" key="6">
    <source>
        <dbReference type="EMBL" id="PWS35146.1"/>
    </source>
</evidence>
<dbReference type="CDD" id="cd07035">
    <property type="entry name" value="TPP_PYR_POX_like"/>
    <property type="match status" value="1"/>
</dbReference>
<dbReference type="FunFam" id="3.40.50.970:FF:000007">
    <property type="entry name" value="Acetolactate synthase"/>
    <property type="match status" value="1"/>
</dbReference>
<sequence length="538" mass="54981">MKQRGADLLVRGLKAAGVTRIFSLSGNHIMEVYDALVGSGIEIVHTRHEAAAVHMADAYARITGQVGVAMVTGGQGHANAAAALPTALAGEVPVLLLSGHAPLAELGNGAFQELPQAAMAAPVTKASWTAQTAEGLAADVARACRTALSGRPGPVHLSLPTDLIEAEILSDVRLPDAADFGAKPMPLPAATAGFVADLIAGAARPLLIAPPSLITPAGMAALAALEAAIGLPAIPMNSPRGLADPTLGALLELLPESDLIVLLGKALDFTTRFGRPAKGARLVALDPEAEMLGRAQRLLGERLVLAAIADPASAVAALTQAARRVPAQEGWAAHTRDTVAYRPASWSAHRGAPEGAIHPATLAFAVDAALAAQPDAIFVCDGGEVGQWGQAIVRARTKITNGVAGAIGAGTPFAIGARAATGRPTLAMMGDGSFGFHMAELDTAARHGMPFVCVVGNDSRWNAEYQIQVRDYGANRAHGCELAPGTRYDLIATALGGHGEFVERAADLAPALARAFASGKPAVVNVVIEGQPAPALKR</sequence>
<dbReference type="PANTHER" id="PTHR18968">
    <property type="entry name" value="THIAMINE PYROPHOSPHATE ENZYMES"/>
    <property type="match status" value="1"/>
</dbReference>
<feature type="domain" description="Thiamine pyrophosphate enzyme N-terminal TPP-binding" evidence="5">
    <location>
        <begin position="4"/>
        <end position="119"/>
    </location>
</feature>
<dbReference type="CDD" id="cd02004">
    <property type="entry name" value="TPP_BZL_OCoD_HPCL"/>
    <property type="match status" value="1"/>
</dbReference>
<dbReference type="GO" id="GO:0050660">
    <property type="term" value="F:flavin adenine dinucleotide binding"/>
    <property type="evidence" value="ECO:0007669"/>
    <property type="project" value="TreeGrafter"/>
</dbReference>
<dbReference type="GO" id="GO:0009099">
    <property type="term" value="P:L-valine biosynthetic process"/>
    <property type="evidence" value="ECO:0007669"/>
    <property type="project" value="TreeGrafter"/>
</dbReference>
<dbReference type="GO" id="GO:0009097">
    <property type="term" value="P:isoleucine biosynthetic process"/>
    <property type="evidence" value="ECO:0007669"/>
    <property type="project" value="TreeGrafter"/>
</dbReference>
<dbReference type="Gene3D" id="3.40.50.1220">
    <property type="entry name" value="TPP-binding domain"/>
    <property type="match status" value="1"/>
</dbReference>
<gene>
    <name evidence="6" type="ORF">DFH01_22810</name>
</gene>
<dbReference type="EMBL" id="QGNA01000005">
    <property type="protein sequence ID" value="PWS35146.1"/>
    <property type="molecule type" value="Genomic_DNA"/>
</dbReference>
<dbReference type="InterPro" id="IPR029035">
    <property type="entry name" value="DHS-like_NAD/FAD-binding_dom"/>
</dbReference>
<dbReference type="InterPro" id="IPR045229">
    <property type="entry name" value="TPP_enz"/>
</dbReference>
<dbReference type="Proteomes" id="UP000245765">
    <property type="component" value="Unassembled WGS sequence"/>
</dbReference>
<dbReference type="Pfam" id="PF02775">
    <property type="entry name" value="TPP_enzyme_C"/>
    <property type="match status" value="1"/>
</dbReference>
<name>A0A317FC78_9PROT</name>
<dbReference type="AlphaFoldDB" id="A0A317FC78"/>
<reference evidence="7" key="1">
    <citation type="submission" date="2018-05" db="EMBL/GenBank/DDBJ databases">
        <authorList>
            <person name="Du Z."/>
            <person name="Wang X."/>
        </authorList>
    </citation>
    <scope>NUCLEOTIDE SEQUENCE [LARGE SCALE GENOMIC DNA]</scope>
    <source>
        <strain evidence="7">CQN31</strain>
    </source>
</reference>
<dbReference type="GO" id="GO:0030976">
    <property type="term" value="F:thiamine pyrophosphate binding"/>
    <property type="evidence" value="ECO:0007669"/>
    <property type="project" value="InterPro"/>
</dbReference>
<dbReference type="OrthoDB" id="4494979at2"/>
<dbReference type="RefSeq" id="WP_109872791.1">
    <property type="nucleotide sequence ID" value="NZ_QGNA01000005.1"/>
</dbReference>
<accession>A0A317FC78</accession>
<comment type="similarity">
    <text evidence="2">Belongs to the TPP enzyme family.</text>
</comment>
<proteinExistence type="inferred from homology"/>
<dbReference type="InterPro" id="IPR012001">
    <property type="entry name" value="Thiamin_PyroP_enz_TPP-bd_dom"/>
</dbReference>
<dbReference type="InterPro" id="IPR029061">
    <property type="entry name" value="THDP-binding"/>
</dbReference>
<evidence type="ECO:0000313" key="7">
    <source>
        <dbReference type="Proteomes" id="UP000245765"/>
    </source>
</evidence>
<feature type="domain" description="Thiamine pyrophosphate enzyme TPP-binding" evidence="4">
    <location>
        <begin position="383"/>
        <end position="526"/>
    </location>
</feature>
<dbReference type="SUPFAM" id="SSF52467">
    <property type="entry name" value="DHS-like NAD/FAD-binding domain"/>
    <property type="match status" value="1"/>
</dbReference>
<keyword evidence="7" id="KW-1185">Reference proteome</keyword>
<keyword evidence="3" id="KW-0786">Thiamine pyrophosphate</keyword>
<dbReference type="GO" id="GO:0005948">
    <property type="term" value="C:acetolactate synthase complex"/>
    <property type="evidence" value="ECO:0007669"/>
    <property type="project" value="TreeGrafter"/>
</dbReference>
<evidence type="ECO:0000256" key="2">
    <source>
        <dbReference type="ARBA" id="ARBA00007812"/>
    </source>
</evidence>
<dbReference type="Gene3D" id="3.40.50.970">
    <property type="match status" value="2"/>
</dbReference>